<dbReference type="Pfam" id="PF25053">
    <property type="entry name" value="DUF7791"/>
    <property type="match status" value="1"/>
</dbReference>
<evidence type="ECO:0000259" key="2">
    <source>
        <dbReference type="PROSITE" id="PS50011"/>
    </source>
</evidence>
<dbReference type="SUPFAM" id="SSF56112">
    <property type="entry name" value="Protein kinase-like (PK-like)"/>
    <property type="match status" value="1"/>
</dbReference>
<evidence type="ECO:0000256" key="1">
    <source>
        <dbReference type="ARBA" id="ARBA00022737"/>
    </source>
</evidence>
<name>A0A3E2HKF5_SCYLI</name>
<organism evidence="3 4">
    <name type="scientific">Scytalidium lignicola</name>
    <name type="common">Hyphomycete</name>
    <dbReference type="NCBI Taxonomy" id="5539"/>
    <lineage>
        <taxon>Eukaryota</taxon>
        <taxon>Fungi</taxon>
        <taxon>Dikarya</taxon>
        <taxon>Ascomycota</taxon>
        <taxon>Pezizomycotina</taxon>
        <taxon>Leotiomycetes</taxon>
        <taxon>Leotiomycetes incertae sedis</taxon>
        <taxon>Scytalidium</taxon>
    </lineage>
</organism>
<dbReference type="EMBL" id="NCSJ02000032">
    <property type="protein sequence ID" value="RFU33672.1"/>
    <property type="molecule type" value="Genomic_DNA"/>
</dbReference>
<evidence type="ECO:0000313" key="3">
    <source>
        <dbReference type="EMBL" id="RFU33672.1"/>
    </source>
</evidence>
<accession>A0A3E2HKF5</accession>
<dbReference type="PANTHER" id="PTHR10039">
    <property type="entry name" value="AMELOGENIN"/>
    <property type="match status" value="1"/>
</dbReference>
<keyword evidence="1" id="KW-0677">Repeat</keyword>
<gene>
    <name evidence="3" type="ORF">B7463_g2672</name>
</gene>
<dbReference type="PROSITE" id="PS50011">
    <property type="entry name" value="PROTEIN_KINASE_DOM"/>
    <property type="match status" value="1"/>
</dbReference>
<dbReference type="Pfam" id="PF24883">
    <property type="entry name" value="NPHP3_N"/>
    <property type="match status" value="1"/>
</dbReference>
<dbReference type="AlphaFoldDB" id="A0A3E2HKF5"/>
<dbReference type="InterPro" id="IPR000719">
    <property type="entry name" value="Prot_kinase_dom"/>
</dbReference>
<dbReference type="OrthoDB" id="1668230at2759"/>
<protein>
    <recommendedName>
        <fullName evidence="2">Protein kinase domain-containing protein</fullName>
    </recommendedName>
</protein>
<feature type="non-terminal residue" evidence="3">
    <location>
        <position position="1"/>
    </location>
</feature>
<dbReference type="GO" id="GO:0004672">
    <property type="term" value="F:protein kinase activity"/>
    <property type="evidence" value="ECO:0007669"/>
    <property type="project" value="InterPro"/>
</dbReference>
<dbReference type="SMART" id="SM00220">
    <property type="entry name" value="S_TKc"/>
    <property type="match status" value="1"/>
</dbReference>
<dbReference type="STRING" id="5539.A0A3E2HKF5"/>
<dbReference type="Gene3D" id="1.10.510.10">
    <property type="entry name" value="Transferase(Phosphotransferase) domain 1"/>
    <property type="match status" value="1"/>
</dbReference>
<dbReference type="PANTHER" id="PTHR10039:SF5">
    <property type="entry name" value="NACHT DOMAIN-CONTAINING PROTEIN"/>
    <property type="match status" value="1"/>
</dbReference>
<dbReference type="InterPro" id="IPR056693">
    <property type="entry name" value="DUF7791"/>
</dbReference>
<dbReference type="GO" id="GO:0005524">
    <property type="term" value="F:ATP binding"/>
    <property type="evidence" value="ECO:0007669"/>
    <property type="project" value="InterPro"/>
</dbReference>
<feature type="non-terminal residue" evidence="3">
    <location>
        <position position="1057"/>
    </location>
</feature>
<dbReference type="InterPro" id="IPR056884">
    <property type="entry name" value="NPHP3-like_N"/>
</dbReference>
<feature type="domain" description="Protein kinase" evidence="2">
    <location>
        <begin position="1"/>
        <end position="303"/>
    </location>
</feature>
<dbReference type="Gene3D" id="3.40.50.300">
    <property type="entry name" value="P-loop containing nucleotide triphosphate hydrolases"/>
    <property type="match status" value="1"/>
</dbReference>
<proteinExistence type="predicted"/>
<dbReference type="Pfam" id="PF00069">
    <property type="entry name" value="Pkinase"/>
    <property type="match status" value="1"/>
</dbReference>
<reference evidence="3 4" key="1">
    <citation type="submission" date="2018-05" db="EMBL/GenBank/DDBJ databases">
        <title>Draft genome sequence of Scytalidium lignicola DSM 105466, a ubiquitous saprotrophic fungus.</title>
        <authorList>
            <person name="Buettner E."/>
            <person name="Gebauer A.M."/>
            <person name="Hofrichter M."/>
            <person name="Liers C."/>
            <person name="Kellner H."/>
        </authorList>
    </citation>
    <scope>NUCLEOTIDE SEQUENCE [LARGE SCALE GENOMIC DNA]</scope>
    <source>
        <strain evidence="3 4">DSM 105466</strain>
    </source>
</reference>
<dbReference type="InterPro" id="IPR011009">
    <property type="entry name" value="Kinase-like_dom_sf"/>
</dbReference>
<dbReference type="SUPFAM" id="SSF52540">
    <property type="entry name" value="P-loop containing nucleoside triphosphate hydrolases"/>
    <property type="match status" value="1"/>
</dbReference>
<dbReference type="InterPro" id="IPR027417">
    <property type="entry name" value="P-loop_NTPase"/>
</dbReference>
<evidence type="ECO:0000313" key="4">
    <source>
        <dbReference type="Proteomes" id="UP000258309"/>
    </source>
</evidence>
<keyword evidence="4" id="KW-1185">Reference proteome</keyword>
<sequence length="1057" mass="120672">MTTSVTSSTIIQKPTQQNLIACGIFRVVHRLSDTWVRKSPGVDDDFRNLQAIHSEATIYALLGEHCRIARCLSIGKTLDFVDLEFYPHGTLMSYIQTHKESISDTSRVRWALQIIEAVVFAHTKGIIHSDLALRQFFLDSDLNACLADFGASGYPGQEALGMEGASHFLPRDYDQPNTILSDLFALGSTPYELGAGKPPYQGCEDDVIENRFSKKDFPTVNGVLCGSIIMGCWSCIMESPKVLGNLEELRYYNQRVGLNFLEQSERFDRLDANTKDIVTALVNYNVSDAHGLQAQISALSTLLDRTEVVIKSQEDANRRIIVDIFQHLALTSSLHFSSITERYEAVDESHATTFDWIFRRPEDTIQYAEGRRWGNFNDWLKSGSGLYWINGKAGSGKSTLMKYIVSHRNACLLLKRWAGDSSLCTVSFFFWNSGSRLQRSQIGLFRSLLVEVLNQHPELIPIVLPAQWAARYSAKLRTSKFQQDGHVRQAQEPWELSNLQIAFKNFISQTSVPLKLCLFIDGLDEYEGNEEDLAEFFGNASMTENVKICCSSRPHQAFEDAFATRPGLRLQDLTFPDIRQYVHDKLENNTRMQRLGEQEPERPKELIEEIVAAANGELDDLFHQMIFKVDKVYQQETAQLFQLVGFAFRDQWIDELFQYAMPNLLPILLLSFATERDSTLALKARYGFMTQKDVISRCTIMEIHLRTRCGGLVEVQYGNQDPYKTTVGPEMKVGYLHRTVKDYLEFRETRKMLADRTGGQQKDAFSVSRALFKAHHLRLKAFDTANINKYLPWIQLRDTISWARRTEHDTRKGWPELLDEFYKVAYQLWSHAYSRGARKDFFQQQESMETPATQCGLYHYLDAKLSQVNAVTMTRLQRSLLDYALTPAEETEGYISPEVLTLLLERGANPNKNETNSKTSPWQNALLRLDVTVSTMSWDAPERPSAFLDRWAPIIKMLLKYGANPDIQVSGPRKYGTMRRKEASKSTQLTPDELILRIFATDPGLVAELRAALKQAKLKWSQMKSSERKRSQSLVLQEELEISQTNQDKSCMCCLVQ</sequence>
<comment type="caution">
    <text evidence="3">The sequence shown here is derived from an EMBL/GenBank/DDBJ whole genome shotgun (WGS) entry which is preliminary data.</text>
</comment>
<dbReference type="Proteomes" id="UP000258309">
    <property type="component" value="Unassembled WGS sequence"/>
</dbReference>